<proteinExistence type="predicted"/>
<accession>A0AAD4DIF1</accession>
<reference evidence="1" key="1">
    <citation type="journal article" date="2020" name="Fungal Divers.">
        <title>Resolving the Mortierellaceae phylogeny through synthesis of multi-gene phylogenetics and phylogenomics.</title>
        <authorList>
            <person name="Vandepol N."/>
            <person name="Liber J."/>
            <person name="Desiro A."/>
            <person name="Na H."/>
            <person name="Kennedy M."/>
            <person name="Barry K."/>
            <person name="Grigoriev I.V."/>
            <person name="Miller A.N."/>
            <person name="O'Donnell K."/>
            <person name="Stajich J.E."/>
            <person name="Bonito G."/>
        </authorList>
    </citation>
    <scope>NUCLEOTIDE SEQUENCE</scope>
    <source>
        <strain evidence="1">NRRL 28262</strain>
    </source>
</reference>
<comment type="caution">
    <text evidence="1">The sequence shown here is derived from an EMBL/GenBank/DDBJ whole genome shotgun (WGS) entry which is preliminary data.</text>
</comment>
<dbReference type="EMBL" id="JAAAIL010000168">
    <property type="protein sequence ID" value="KAG0278822.1"/>
    <property type="molecule type" value="Genomic_DNA"/>
</dbReference>
<evidence type="ECO:0000313" key="2">
    <source>
        <dbReference type="Proteomes" id="UP001194580"/>
    </source>
</evidence>
<sequence>MEESAQSCNFAIDGTGMVVCTGSASFPRARRNWGSNSGRLGAWDANLEGAVDLAKVSKSLLLQRGAIEGSPLRLGQDELYVESIAV</sequence>
<keyword evidence="2" id="KW-1185">Reference proteome</keyword>
<protein>
    <submittedName>
        <fullName evidence="1">Uncharacterized protein</fullName>
    </submittedName>
</protein>
<name>A0AAD4DIF1_9FUNG</name>
<dbReference type="Proteomes" id="UP001194580">
    <property type="component" value="Unassembled WGS sequence"/>
</dbReference>
<dbReference type="AlphaFoldDB" id="A0AAD4DIF1"/>
<organism evidence="1 2">
    <name type="scientific">Linnemannia exigua</name>
    <dbReference type="NCBI Taxonomy" id="604196"/>
    <lineage>
        <taxon>Eukaryota</taxon>
        <taxon>Fungi</taxon>
        <taxon>Fungi incertae sedis</taxon>
        <taxon>Mucoromycota</taxon>
        <taxon>Mortierellomycotina</taxon>
        <taxon>Mortierellomycetes</taxon>
        <taxon>Mortierellales</taxon>
        <taxon>Mortierellaceae</taxon>
        <taxon>Linnemannia</taxon>
    </lineage>
</organism>
<gene>
    <name evidence="1" type="ORF">BGZ95_003061</name>
</gene>
<evidence type="ECO:0000313" key="1">
    <source>
        <dbReference type="EMBL" id="KAG0278822.1"/>
    </source>
</evidence>